<keyword evidence="6" id="KW-1185">Reference proteome</keyword>
<dbReference type="EMBL" id="LN554847">
    <property type="protein sequence ID" value="CED56834.1"/>
    <property type="molecule type" value="Genomic_DNA"/>
</dbReference>
<dbReference type="CDD" id="cd01949">
    <property type="entry name" value="GGDEF"/>
    <property type="match status" value="1"/>
</dbReference>
<dbReference type="InterPro" id="IPR043128">
    <property type="entry name" value="Rev_trsase/Diguanyl_cyclase"/>
</dbReference>
<evidence type="ECO:0000256" key="1">
    <source>
        <dbReference type="ARBA" id="ARBA00012528"/>
    </source>
</evidence>
<dbReference type="Gene3D" id="3.30.450.40">
    <property type="match status" value="1"/>
</dbReference>
<dbReference type="SUPFAM" id="SSF55073">
    <property type="entry name" value="Nucleotide cyclase"/>
    <property type="match status" value="1"/>
</dbReference>
<dbReference type="PROSITE" id="PS50005">
    <property type="entry name" value="TPR"/>
    <property type="match status" value="1"/>
</dbReference>
<sequence length="700" mass="80497">MPRRFNLFLEQQLVIVISAATSDDIHYVVKHVEERAKKDKLTVPASYKLFFYGYIKLKESKYEEALEYFSKSLSNLKKSSQLRYLPYYIEYGMGVVFIRLSQFSDAVSSLTKTLKIKNYAGQEEIIFRTYNNIGIVFLLSNDNEQAYAYFTLARDYITDNTALSSSPFLTNYAYANALVGKFEEAAELYCKMEHELKNKPSTLGGFFLYNSKGSFYDLQEEPKLALASFDKAIELSIELKDFFYQLDALKEYCVCALKYGLDSHVISYVSDAMLLIQDYGTPNSISYFSETLMSLSHKQKSVEKKLQLLQQAYALQGRALAMYSDNNQESISELYRLHSERPELENAKSLEQNLELVTSFGEYLNSHSNLDEIIFKLYEDLKQILPLDCLSVGLYDNQTAQLHYDHFLDLGVPLEPFIIDCNNEITLSSYCIQQKKPFLHGDFSSQVLSELLGQHTEQAFVGNTDESYPSIMMLPLILEGEVIGIFSIQTFKHHAYQGYQFSLVKQLASYLAIDIRNKQQKQQLVEQKKELNRLANTDPLTGLLNRKSLFSSIKEWSSSSENLTVLLIDIDYYKQFNDLYGHIKGDEILVRFSALLKSHFYLDTHKVFRYGGDEFLVLIHGEEYMKLVELFIQLRSHVQEQEIAHKGSLCSDVITLSIGGYQFFPCEMMGLSINELIHKADEALYSIKNEGRNGLFINRS</sequence>
<dbReference type="HOGENOM" id="CLU_022176_0_0_6"/>
<protein>
    <recommendedName>
        <fullName evidence="1">diguanylate cyclase</fullName>
        <ecNumber evidence="1">2.7.7.65</ecNumber>
    </recommendedName>
</protein>
<comment type="catalytic activity">
    <reaction evidence="2">
        <text>2 GTP = 3',3'-c-di-GMP + 2 diphosphate</text>
        <dbReference type="Rhea" id="RHEA:24898"/>
        <dbReference type="ChEBI" id="CHEBI:33019"/>
        <dbReference type="ChEBI" id="CHEBI:37565"/>
        <dbReference type="ChEBI" id="CHEBI:58805"/>
        <dbReference type="EC" id="2.7.7.65"/>
    </reaction>
</comment>
<dbReference type="PANTHER" id="PTHR45138">
    <property type="entry name" value="REGULATORY COMPONENTS OF SENSORY TRANSDUCTION SYSTEM"/>
    <property type="match status" value="1"/>
</dbReference>
<evidence type="ECO:0000313" key="6">
    <source>
        <dbReference type="Proteomes" id="UP000032427"/>
    </source>
</evidence>
<dbReference type="InterPro" id="IPR003018">
    <property type="entry name" value="GAF"/>
</dbReference>
<dbReference type="Gene3D" id="3.30.70.270">
    <property type="match status" value="1"/>
</dbReference>
<evidence type="ECO:0000313" key="5">
    <source>
        <dbReference type="EMBL" id="CED56834.1"/>
    </source>
</evidence>
<dbReference type="InterPro" id="IPR050469">
    <property type="entry name" value="Diguanylate_Cyclase"/>
</dbReference>
<evidence type="ECO:0000256" key="3">
    <source>
        <dbReference type="PROSITE-ProRule" id="PRU00339"/>
    </source>
</evidence>
<dbReference type="NCBIfam" id="TIGR00254">
    <property type="entry name" value="GGDEF"/>
    <property type="match status" value="1"/>
</dbReference>
<dbReference type="Proteomes" id="UP000032427">
    <property type="component" value="Chromosome 2"/>
</dbReference>
<dbReference type="Pfam" id="PF00990">
    <property type="entry name" value="GGDEF"/>
    <property type="match status" value="1"/>
</dbReference>
<dbReference type="KEGG" id="awd:AWOD_II_0183"/>
<dbReference type="Pfam" id="PF13185">
    <property type="entry name" value="GAF_2"/>
    <property type="match status" value="1"/>
</dbReference>
<dbReference type="GO" id="GO:0052621">
    <property type="term" value="F:diguanylate cyclase activity"/>
    <property type="evidence" value="ECO:0007669"/>
    <property type="project" value="UniProtKB-EC"/>
</dbReference>
<proteinExistence type="predicted"/>
<dbReference type="SMART" id="SM00028">
    <property type="entry name" value="TPR"/>
    <property type="match status" value="4"/>
</dbReference>
<dbReference type="InterPro" id="IPR019734">
    <property type="entry name" value="TPR_rpt"/>
</dbReference>
<dbReference type="PATRIC" id="fig|80852.17.peg.2929"/>
<name>A0A090IBL1_9GAMM</name>
<reference evidence="6" key="1">
    <citation type="submission" date="2014-09" db="EMBL/GenBank/DDBJ databases">
        <authorList>
            <person name="Hjerde E."/>
        </authorList>
    </citation>
    <scope>NUCLEOTIDE SEQUENCE [LARGE SCALE GENOMIC DNA]</scope>
    <source>
        <strain evidence="6">06/09/139</strain>
    </source>
</reference>
<dbReference type="Gene3D" id="1.25.40.10">
    <property type="entry name" value="Tetratricopeptide repeat domain"/>
    <property type="match status" value="1"/>
</dbReference>
<dbReference type="SUPFAM" id="SSF55781">
    <property type="entry name" value="GAF domain-like"/>
    <property type="match status" value="1"/>
</dbReference>
<dbReference type="STRING" id="80852.AWOD_II_0183"/>
<organism evidence="5 6">
    <name type="scientific">Aliivibrio wodanis</name>
    <dbReference type="NCBI Taxonomy" id="80852"/>
    <lineage>
        <taxon>Bacteria</taxon>
        <taxon>Pseudomonadati</taxon>
        <taxon>Pseudomonadota</taxon>
        <taxon>Gammaproteobacteria</taxon>
        <taxon>Vibrionales</taxon>
        <taxon>Vibrionaceae</taxon>
        <taxon>Aliivibrio</taxon>
    </lineage>
</organism>
<evidence type="ECO:0000259" key="4">
    <source>
        <dbReference type="PROSITE" id="PS50887"/>
    </source>
</evidence>
<dbReference type="InterPro" id="IPR011990">
    <property type="entry name" value="TPR-like_helical_dom_sf"/>
</dbReference>
<dbReference type="InterPro" id="IPR029787">
    <property type="entry name" value="Nucleotide_cyclase"/>
</dbReference>
<dbReference type="SUPFAM" id="SSF48452">
    <property type="entry name" value="TPR-like"/>
    <property type="match status" value="2"/>
</dbReference>
<dbReference type="EC" id="2.7.7.65" evidence="1"/>
<dbReference type="OrthoDB" id="9805474at2"/>
<dbReference type="SMART" id="SM00267">
    <property type="entry name" value="GGDEF"/>
    <property type="match status" value="1"/>
</dbReference>
<evidence type="ECO:0000256" key="2">
    <source>
        <dbReference type="ARBA" id="ARBA00034247"/>
    </source>
</evidence>
<dbReference type="InterPro" id="IPR029016">
    <property type="entry name" value="GAF-like_dom_sf"/>
</dbReference>
<keyword evidence="3" id="KW-0802">TPR repeat</keyword>
<accession>A0A090IBL1</accession>
<dbReference type="PANTHER" id="PTHR45138:SF9">
    <property type="entry name" value="DIGUANYLATE CYCLASE DGCM-RELATED"/>
    <property type="match status" value="1"/>
</dbReference>
<feature type="repeat" description="TPR" evidence="3">
    <location>
        <begin position="46"/>
        <end position="79"/>
    </location>
</feature>
<dbReference type="GeneID" id="28542427"/>
<dbReference type="InterPro" id="IPR000160">
    <property type="entry name" value="GGDEF_dom"/>
</dbReference>
<gene>
    <name evidence="5" type="ORF">AWOD_II_0183</name>
</gene>
<feature type="domain" description="GGDEF" evidence="4">
    <location>
        <begin position="561"/>
        <end position="700"/>
    </location>
</feature>
<dbReference type="AlphaFoldDB" id="A0A090IBL1"/>
<dbReference type="PROSITE" id="PS50887">
    <property type="entry name" value="GGDEF"/>
    <property type="match status" value="1"/>
</dbReference>